<sequence>MILGNLISIILVFTNLHDRTHSLKLQSRQSMLGGRSSEGGEGDEANSGHDDSGECKAYMMMGARGTPESQGDSMAYTEVAMNVLQAVPGGGFMDFEYPSAIEYMKIPQDGAATGLEYIQKQTAKCPQMVFVLMGYSAGSMVQSQILASQDLPSKKVVATILFGNPYFKAGAPQNKCEAETGKGIAAGMMIKVPEEYTDTIFDCCLNGDVICQSPGGMSSRLNYEGKPAAEAEAFIISKLQGNGTGVDSSGGKGLNRRGMPGGGDGGADLGKLAGMGGKKAGGMGGGKKGGGMGGKGGGAMPMGGKGGGGMPMGGMGGKGMGAKGGGDLGGLLSMMGGGGDAGGMPAKFGGGMGGGGDLASKFGGGMGGGGDLASKFGGAMGGGGGGDLASKLGGGMPGGDAGAMAGKLGGKGMGAKPM</sequence>
<keyword evidence="2" id="KW-1185">Reference proteome</keyword>
<reference evidence="2" key="1">
    <citation type="journal article" date="2018" name="BMC Genomics">
        <title>Genomic insights into host adaptation between the wheat stripe rust pathogen (Puccinia striiformis f. sp. tritici) and the barley stripe rust pathogen (Puccinia striiformis f. sp. hordei).</title>
        <authorList>
            <person name="Xia C."/>
            <person name="Wang M."/>
            <person name="Yin C."/>
            <person name="Cornejo O.E."/>
            <person name="Hulbert S.H."/>
            <person name="Chen X."/>
        </authorList>
    </citation>
    <scope>NUCLEOTIDE SEQUENCE [LARGE SCALE GENOMIC DNA]</scope>
    <source>
        <strain evidence="2">93-210</strain>
    </source>
</reference>
<protein>
    <submittedName>
        <fullName evidence="1">Uncharacterized protein</fullName>
    </submittedName>
</protein>
<evidence type="ECO:0000313" key="1">
    <source>
        <dbReference type="EMBL" id="KAI7951630.1"/>
    </source>
</evidence>
<comment type="caution">
    <text evidence="1">The sequence shown here is derived from an EMBL/GenBank/DDBJ whole genome shotgun (WGS) entry which is preliminary data.</text>
</comment>
<gene>
    <name evidence="1" type="ORF">MJO28_007314</name>
</gene>
<dbReference type="Proteomes" id="UP001060170">
    <property type="component" value="Chromosome 7"/>
</dbReference>
<reference evidence="2" key="2">
    <citation type="journal article" date="2018" name="Mol. Plant Microbe Interact.">
        <title>Genome sequence resources for the wheat stripe rust pathogen (Puccinia striiformis f. sp. tritici) and the barley stripe rust pathogen (Puccinia striiformis f. sp. hordei).</title>
        <authorList>
            <person name="Xia C."/>
            <person name="Wang M."/>
            <person name="Yin C."/>
            <person name="Cornejo O.E."/>
            <person name="Hulbert S.H."/>
            <person name="Chen X."/>
        </authorList>
    </citation>
    <scope>NUCLEOTIDE SEQUENCE [LARGE SCALE GENOMIC DNA]</scope>
    <source>
        <strain evidence="2">93-210</strain>
    </source>
</reference>
<organism evidence="1 2">
    <name type="scientific">Puccinia striiformis f. sp. tritici</name>
    <dbReference type="NCBI Taxonomy" id="168172"/>
    <lineage>
        <taxon>Eukaryota</taxon>
        <taxon>Fungi</taxon>
        <taxon>Dikarya</taxon>
        <taxon>Basidiomycota</taxon>
        <taxon>Pucciniomycotina</taxon>
        <taxon>Pucciniomycetes</taxon>
        <taxon>Pucciniales</taxon>
        <taxon>Pucciniaceae</taxon>
        <taxon>Puccinia</taxon>
    </lineage>
</organism>
<evidence type="ECO:0000313" key="2">
    <source>
        <dbReference type="Proteomes" id="UP001060170"/>
    </source>
</evidence>
<dbReference type="EMBL" id="CM045871">
    <property type="protein sequence ID" value="KAI7951630.1"/>
    <property type="molecule type" value="Genomic_DNA"/>
</dbReference>
<reference evidence="1 2" key="3">
    <citation type="journal article" date="2022" name="Microbiol. Spectr.">
        <title>Folding features and dynamics of 3D genome architecture in plant fungal pathogens.</title>
        <authorList>
            <person name="Xia C."/>
        </authorList>
    </citation>
    <scope>NUCLEOTIDE SEQUENCE [LARGE SCALE GENOMIC DNA]</scope>
    <source>
        <strain evidence="1 2">93-210</strain>
    </source>
</reference>
<name>A0ACC0EE36_9BASI</name>
<proteinExistence type="predicted"/>
<accession>A0ACC0EE36</accession>